<accession>A0A8J5M3F4</accession>
<keyword evidence="3" id="KW-1185">Reference proteome</keyword>
<name>A0A8J5M3F4_9STRA</name>
<dbReference type="Proteomes" id="UP000709295">
    <property type="component" value="Unassembled WGS sequence"/>
</dbReference>
<feature type="region of interest" description="Disordered" evidence="1">
    <location>
        <begin position="1"/>
        <end position="37"/>
    </location>
</feature>
<dbReference type="EMBL" id="JAENGY010000448">
    <property type="protein sequence ID" value="KAG6962717.1"/>
    <property type="molecule type" value="Genomic_DNA"/>
</dbReference>
<evidence type="ECO:0000313" key="2">
    <source>
        <dbReference type="EMBL" id="KAG6962717.1"/>
    </source>
</evidence>
<protein>
    <submittedName>
        <fullName evidence="2">Uncharacterized protein</fullName>
    </submittedName>
</protein>
<reference evidence="2" key="1">
    <citation type="submission" date="2021-01" db="EMBL/GenBank/DDBJ databases">
        <title>Phytophthora aleatoria, a newly-described species from Pinus radiata is distinct from Phytophthora cactorum isolates based on comparative genomics.</title>
        <authorList>
            <person name="Mcdougal R."/>
            <person name="Panda P."/>
            <person name="Williams N."/>
            <person name="Studholme D.J."/>
        </authorList>
    </citation>
    <scope>NUCLEOTIDE SEQUENCE</scope>
    <source>
        <strain evidence="2">NZFS 4037</strain>
    </source>
</reference>
<proteinExistence type="predicted"/>
<gene>
    <name evidence="2" type="ORF">JG688_00008472</name>
</gene>
<evidence type="ECO:0000313" key="3">
    <source>
        <dbReference type="Proteomes" id="UP000709295"/>
    </source>
</evidence>
<dbReference type="AlphaFoldDB" id="A0A8J5M3F4"/>
<comment type="caution">
    <text evidence="2">The sequence shown here is derived from an EMBL/GenBank/DDBJ whole genome shotgun (WGS) entry which is preliminary data.</text>
</comment>
<evidence type="ECO:0000256" key="1">
    <source>
        <dbReference type="SAM" id="MobiDB-lite"/>
    </source>
</evidence>
<organism evidence="2 3">
    <name type="scientific">Phytophthora aleatoria</name>
    <dbReference type="NCBI Taxonomy" id="2496075"/>
    <lineage>
        <taxon>Eukaryota</taxon>
        <taxon>Sar</taxon>
        <taxon>Stramenopiles</taxon>
        <taxon>Oomycota</taxon>
        <taxon>Peronosporomycetes</taxon>
        <taxon>Peronosporales</taxon>
        <taxon>Peronosporaceae</taxon>
        <taxon>Phytophthora</taxon>
    </lineage>
</organism>
<sequence>MRETPAPTARSTATPASPDAAQALVPTAPLTPADAPAPIADVSMREPLAENSEASTDGLMTQQLPYLTSIARHQVSLASRIHSTTTWPISVDWIEPSASMSYWRPFSRFPTLSLIFPEWSVSYKPIFVAPSLKLLPPVVPWLLSSWLKKISSSTSGRRTLKSNRIGLKISV</sequence>